<organism evidence="8 9">
    <name type="scientific">Fragilariopsis cylindrus CCMP1102</name>
    <dbReference type="NCBI Taxonomy" id="635003"/>
    <lineage>
        <taxon>Eukaryota</taxon>
        <taxon>Sar</taxon>
        <taxon>Stramenopiles</taxon>
        <taxon>Ochrophyta</taxon>
        <taxon>Bacillariophyta</taxon>
        <taxon>Bacillariophyceae</taxon>
        <taxon>Bacillariophycidae</taxon>
        <taxon>Bacillariales</taxon>
        <taxon>Bacillariaceae</taxon>
        <taxon>Fragilariopsis</taxon>
    </lineage>
</organism>
<dbReference type="PANTHER" id="PTHR13914">
    <property type="entry name" value="PROLINE OXIDASE"/>
    <property type="match status" value="1"/>
</dbReference>
<keyword evidence="4 6" id="KW-0560">Oxidoreductase</keyword>
<comment type="catalytic activity">
    <reaction evidence="6">
        <text>L-proline + a quinone = (S)-1-pyrroline-5-carboxylate + a quinol + H(+)</text>
        <dbReference type="Rhea" id="RHEA:23784"/>
        <dbReference type="ChEBI" id="CHEBI:15378"/>
        <dbReference type="ChEBI" id="CHEBI:17388"/>
        <dbReference type="ChEBI" id="CHEBI:24646"/>
        <dbReference type="ChEBI" id="CHEBI:60039"/>
        <dbReference type="ChEBI" id="CHEBI:132124"/>
        <dbReference type="EC" id="1.5.5.2"/>
    </reaction>
</comment>
<dbReference type="InterPro" id="IPR029041">
    <property type="entry name" value="FAD-linked_oxidoreductase-like"/>
</dbReference>
<comment type="cofactor">
    <cofactor evidence="6">
        <name>FAD</name>
        <dbReference type="ChEBI" id="CHEBI:57692"/>
    </cofactor>
</comment>
<dbReference type="SUPFAM" id="SSF47473">
    <property type="entry name" value="EF-hand"/>
    <property type="match status" value="1"/>
</dbReference>
<dbReference type="PROSITE" id="PS50222">
    <property type="entry name" value="EF_HAND_2"/>
    <property type="match status" value="1"/>
</dbReference>
<dbReference type="GO" id="GO:0010133">
    <property type="term" value="P:L-proline catabolic process to L-glutamate"/>
    <property type="evidence" value="ECO:0007669"/>
    <property type="project" value="TreeGrafter"/>
</dbReference>
<evidence type="ECO:0000313" key="9">
    <source>
        <dbReference type="Proteomes" id="UP000095751"/>
    </source>
</evidence>
<dbReference type="Proteomes" id="UP000095751">
    <property type="component" value="Unassembled WGS sequence"/>
</dbReference>
<dbReference type="CDD" id="cd00051">
    <property type="entry name" value="EFh"/>
    <property type="match status" value="1"/>
</dbReference>
<dbReference type="AlphaFoldDB" id="A0A1E7FHJ5"/>
<proteinExistence type="inferred from homology"/>
<dbReference type="Pfam" id="PF01619">
    <property type="entry name" value="Pro_dh"/>
    <property type="match status" value="1"/>
</dbReference>
<comment type="function">
    <text evidence="6">Converts proline to delta-1-pyrroline-5-carboxylate.</text>
</comment>
<dbReference type="GO" id="GO:0071949">
    <property type="term" value="F:FAD binding"/>
    <property type="evidence" value="ECO:0007669"/>
    <property type="project" value="TreeGrafter"/>
</dbReference>
<keyword evidence="3" id="KW-0106">Calcium</keyword>
<keyword evidence="6" id="KW-0274">FAD</keyword>
<evidence type="ECO:0000313" key="8">
    <source>
        <dbReference type="EMBL" id="OEU17651.1"/>
    </source>
</evidence>
<gene>
    <name evidence="8" type="ORF">FRACYDRAFT_268766</name>
</gene>
<dbReference type="GO" id="GO:0005509">
    <property type="term" value="F:calcium ion binding"/>
    <property type="evidence" value="ECO:0007669"/>
    <property type="project" value="InterPro"/>
</dbReference>
<accession>A0A1E7FHJ5</accession>
<dbReference type="InterPro" id="IPR002048">
    <property type="entry name" value="EF_hand_dom"/>
</dbReference>
<comment type="similarity">
    <text evidence="1 6">Belongs to the proline oxidase family.</text>
</comment>
<evidence type="ECO:0000256" key="6">
    <source>
        <dbReference type="RuleBase" id="RU364054"/>
    </source>
</evidence>
<keyword evidence="5 6" id="KW-0642">Proline metabolism</keyword>
<dbReference type="InterPro" id="IPR011992">
    <property type="entry name" value="EF-hand-dom_pair"/>
</dbReference>
<dbReference type="InterPro" id="IPR018247">
    <property type="entry name" value="EF_Hand_1_Ca_BS"/>
</dbReference>
<dbReference type="PANTHER" id="PTHR13914:SF0">
    <property type="entry name" value="PROLINE DEHYDROGENASE 1, MITOCHONDRIAL"/>
    <property type="match status" value="1"/>
</dbReference>
<feature type="domain" description="EF-hand" evidence="7">
    <location>
        <begin position="230"/>
        <end position="265"/>
    </location>
</feature>
<name>A0A1E7FHJ5_9STRA</name>
<dbReference type="SUPFAM" id="SSF51730">
    <property type="entry name" value="FAD-linked oxidoreductase"/>
    <property type="match status" value="1"/>
</dbReference>
<dbReference type="EMBL" id="KV784357">
    <property type="protein sequence ID" value="OEU17651.1"/>
    <property type="molecule type" value="Genomic_DNA"/>
</dbReference>
<dbReference type="InterPro" id="IPR002872">
    <property type="entry name" value="Proline_DH_dom"/>
</dbReference>
<evidence type="ECO:0000256" key="3">
    <source>
        <dbReference type="ARBA" id="ARBA00022837"/>
    </source>
</evidence>
<reference evidence="8 9" key="1">
    <citation type="submission" date="2016-09" db="EMBL/GenBank/DDBJ databases">
        <title>Extensive genetic diversity and differential bi-allelic expression allows diatom success in the polar Southern Ocean.</title>
        <authorList>
            <consortium name="DOE Joint Genome Institute"/>
            <person name="Mock T."/>
            <person name="Otillar R.P."/>
            <person name="Strauss J."/>
            <person name="Dupont C."/>
            <person name="Frickenhaus S."/>
            <person name="Maumus F."/>
            <person name="Mcmullan M."/>
            <person name="Sanges R."/>
            <person name="Schmutz J."/>
            <person name="Toseland A."/>
            <person name="Valas R."/>
            <person name="Veluchamy A."/>
            <person name="Ward B.J."/>
            <person name="Allen A."/>
            <person name="Barry K."/>
            <person name="Falciatore A."/>
            <person name="Ferrante M."/>
            <person name="Fortunato A.E."/>
            <person name="Gloeckner G."/>
            <person name="Gruber A."/>
            <person name="Hipkin R."/>
            <person name="Janech M."/>
            <person name="Kroth P."/>
            <person name="Leese F."/>
            <person name="Lindquist E."/>
            <person name="Lyon B.R."/>
            <person name="Martin J."/>
            <person name="Mayer C."/>
            <person name="Parker M."/>
            <person name="Quesneville H."/>
            <person name="Raymond J."/>
            <person name="Uhlig C."/>
            <person name="Valentin K.U."/>
            <person name="Worden A.Z."/>
            <person name="Armbrust E.V."/>
            <person name="Bowler C."/>
            <person name="Green B."/>
            <person name="Moulton V."/>
            <person name="Van Oosterhout C."/>
            <person name="Grigoriev I."/>
        </authorList>
    </citation>
    <scope>NUCLEOTIDE SEQUENCE [LARGE SCALE GENOMIC DNA]</scope>
    <source>
        <strain evidence="8 9">CCMP1102</strain>
    </source>
</reference>
<dbReference type="PROSITE" id="PS00018">
    <property type="entry name" value="EF_HAND_1"/>
    <property type="match status" value="1"/>
</dbReference>
<keyword evidence="9" id="KW-1185">Reference proteome</keyword>
<dbReference type="Gene3D" id="3.20.20.220">
    <property type="match status" value="2"/>
</dbReference>
<evidence type="ECO:0000259" key="7">
    <source>
        <dbReference type="PROSITE" id="PS50222"/>
    </source>
</evidence>
<dbReference type="OrthoDB" id="5464at2759"/>
<dbReference type="GO" id="GO:0005739">
    <property type="term" value="C:mitochondrion"/>
    <property type="evidence" value="ECO:0007669"/>
    <property type="project" value="TreeGrafter"/>
</dbReference>
<protein>
    <recommendedName>
        <fullName evidence="2 6">Proline dehydrogenase</fullName>
        <ecNumber evidence="2 6">1.5.5.2</ecNumber>
    </recommendedName>
</protein>
<sequence>MLTSRVTAVLTRRIRPRPTPLHLSCRANASVREKSTSILSDDNTIEAKIISTAFNNNVTKNPLPDFNDARITYEDKSTTELLRAAGCFRLCQVPFLVNYAESMLWLGRKIVGGRIVDMILKATLYGHFCAGEDQERIRPVLQSLANAGVGSILDYAAENDSGDGETTESAEFNITAREYDYESEAKCDKHTSTFIKCIKDVGALNPNHDGYAAVKVTALGNPKLLARLSTAIVEAKRLFEVFDLDGDGLLSRKEFEVGYNRYFADGDTRIKKIFEKFDPLQTGYIDYITWSMMLQPQDLPKICKRCNTAGRLSDACPTDEEIELLNAMYDRGRLLGEEAAKSGVRLLIDAEQKRYQPAIDNLVLELQREFNGSDKPIIYNTYQCYLVDSPERLKNDVERSERFNYHFGAKLVRGAYMESERELAEAVGDPDPIHPTIEKTHECYNNSVAYLLRHSAKSDLNVEIMCATHNDESITKAIESMNDYGIDRTSSTLCFAQLYGMSDALTFNLGKYGYRAFKYVPYGEVDEVMPYLLRRARENSAIVGATTFELEMIKAELGRRFKGGQVSKQVQS</sequence>
<dbReference type="EC" id="1.5.5.2" evidence="2 6"/>
<dbReference type="InParanoid" id="A0A1E7FHJ5"/>
<dbReference type="KEGG" id="fcy:FRACYDRAFT_268766"/>
<evidence type="ECO:0000256" key="5">
    <source>
        <dbReference type="ARBA" id="ARBA00023062"/>
    </source>
</evidence>
<dbReference type="GO" id="GO:0004657">
    <property type="term" value="F:proline dehydrogenase activity"/>
    <property type="evidence" value="ECO:0007669"/>
    <property type="project" value="UniProtKB-EC"/>
</dbReference>
<evidence type="ECO:0000256" key="2">
    <source>
        <dbReference type="ARBA" id="ARBA00012695"/>
    </source>
</evidence>
<keyword evidence="6" id="KW-0285">Flavoprotein</keyword>
<dbReference type="InterPro" id="IPR015659">
    <property type="entry name" value="Proline_oxidase"/>
</dbReference>
<evidence type="ECO:0000256" key="1">
    <source>
        <dbReference type="ARBA" id="ARBA00005869"/>
    </source>
</evidence>
<dbReference type="SMART" id="SM00054">
    <property type="entry name" value="EFh"/>
    <property type="match status" value="2"/>
</dbReference>
<evidence type="ECO:0000256" key="4">
    <source>
        <dbReference type="ARBA" id="ARBA00023002"/>
    </source>
</evidence>